<name>A0A673LD58_9TELE</name>
<reference evidence="1" key="1">
    <citation type="submission" date="2025-08" db="UniProtKB">
        <authorList>
            <consortium name="Ensembl"/>
        </authorList>
    </citation>
    <scope>IDENTIFICATION</scope>
</reference>
<sequence>MLKSKTFVKKTRAGGVLKIVREHYLRDDIWCGSQVCMECKDEAPVLQEDASIESNLCSYPHYLIPDTNVVLHQRTSCLMYAMSLNTKYIYYTLKRQGFRLFYITFIHSKLKV</sequence>
<reference evidence="1" key="2">
    <citation type="submission" date="2025-09" db="UniProtKB">
        <authorList>
            <consortium name="Ensembl"/>
        </authorList>
    </citation>
    <scope>IDENTIFICATION</scope>
</reference>
<dbReference type="Proteomes" id="UP000472270">
    <property type="component" value="Unassembled WGS sequence"/>
</dbReference>
<organism evidence="1 2">
    <name type="scientific">Sinocyclocheilus rhinocerous</name>
    <dbReference type="NCBI Taxonomy" id="307959"/>
    <lineage>
        <taxon>Eukaryota</taxon>
        <taxon>Metazoa</taxon>
        <taxon>Chordata</taxon>
        <taxon>Craniata</taxon>
        <taxon>Vertebrata</taxon>
        <taxon>Euteleostomi</taxon>
        <taxon>Actinopterygii</taxon>
        <taxon>Neopterygii</taxon>
        <taxon>Teleostei</taxon>
        <taxon>Ostariophysi</taxon>
        <taxon>Cypriniformes</taxon>
        <taxon>Cyprinidae</taxon>
        <taxon>Cyprininae</taxon>
        <taxon>Sinocyclocheilus</taxon>
    </lineage>
</organism>
<evidence type="ECO:0000313" key="2">
    <source>
        <dbReference type="Proteomes" id="UP000472270"/>
    </source>
</evidence>
<accession>A0A673LD58</accession>
<keyword evidence="2" id="KW-1185">Reference proteome</keyword>
<proteinExistence type="predicted"/>
<dbReference type="Gene3D" id="3.40.50.1010">
    <property type="entry name" value="5'-nuclease"/>
    <property type="match status" value="1"/>
</dbReference>
<evidence type="ECO:0008006" key="3">
    <source>
        <dbReference type="Google" id="ProtNLM"/>
    </source>
</evidence>
<evidence type="ECO:0000313" key="1">
    <source>
        <dbReference type="Ensembl" id="ENSSRHP00000075141.1"/>
    </source>
</evidence>
<dbReference type="AlphaFoldDB" id="A0A673LD58"/>
<protein>
    <recommendedName>
        <fullName evidence="3">PIN domain-containing protein</fullName>
    </recommendedName>
</protein>
<dbReference type="Ensembl" id="ENSSRHT00000077182.1">
    <property type="protein sequence ID" value="ENSSRHP00000075141.1"/>
    <property type="gene ID" value="ENSSRHG00000037313.1"/>
</dbReference>